<comment type="caution">
    <text evidence="1">The sequence shown here is derived from an EMBL/GenBank/DDBJ whole genome shotgun (WGS) entry which is preliminary data.</text>
</comment>
<protein>
    <submittedName>
        <fullName evidence="1">Uncharacterized protein</fullName>
    </submittedName>
</protein>
<evidence type="ECO:0000313" key="2">
    <source>
        <dbReference type="Proteomes" id="UP001567538"/>
    </source>
</evidence>
<gene>
    <name evidence="1" type="ORF">AAHA92_24677</name>
</gene>
<reference evidence="1 2" key="1">
    <citation type="submission" date="2024-06" db="EMBL/GenBank/DDBJ databases">
        <title>A chromosome level genome sequence of Diviner's sage (Salvia divinorum).</title>
        <authorList>
            <person name="Ford S.A."/>
            <person name="Ro D.-K."/>
            <person name="Ness R.W."/>
            <person name="Phillips M.A."/>
        </authorList>
    </citation>
    <scope>NUCLEOTIDE SEQUENCE [LARGE SCALE GENOMIC DNA]</scope>
    <source>
        <strain evidence="1">SAF-2024a</strain>
        <tissue evidence="1">Leaf</tissue>
    </source>
</reference>
<dbReference type="EMBL" id="JBEAFC010000009">
    <property type="protein sequence ID" value="KAL1540307.1"/>
    <property type="molecule type" value="Genomic_DNA"/>
</dbReference>
<dbReference type="AlphaFoldDB" id="A0ABD1G866"/>
<dbReference type="Proteomes" id="UP001567538">
    <property type="component" value="Unassembled WGS sequence"/>
</dbReference>
<name>A0ABD1G866_SALDI</name>
<organism evidence="1 2">
    <name type="scientific">Salvia divinorum</name>
    <name type="common">Maria pastora</name>
    <name type="synonym">Diviner's sage</name>
    <dbReference type="NCBI Taxonomy" id="28513"/>
    <lineage>
        <taxon>Eukaryota</taxon>
        <taxon>Viridiplantae</taxon>
        <taxon>Streptophyta</taxon>
        <taxon>Embryophyta</taxon>
        <taxon>Tracheophyta</taxon>
        <taxon>Spermatophyta</taxon>
        <taxon>Magnoliopsida</taxon>
        <taxon>eudicotyledons</taxon>
        <taxon>Gunneridae</taxon>
        <taxon>Pentapetalae</taxon>
        <taxon>asterids</taxon>
        <taxon>lamiids</taxon>
        <taxon>Lamiales</taxon>
        <taxon>Lamiaceae</taxon>
        <taxon>Nepetoideae</taxon>
        <taxon>Mentheae</taxon>
        <taxon>Salviinae</taxon>
        <taxon>Salvia</taxon>
        <taxon>Salvia subgen. Calosphace</taxon>
    </lineage>
</organism>
<sequence>MTTANSTHVIILVDILQMSFSSQELKICCSFHFFPEQFWDPMPCTKILMKKLIPQVCPISYRRLLGMNCHIWENEVVRLHAQLLADFLSRRAGTSLSTSLR</sequence>
<accession>A0ABD1G866</accession>
<proteinExistence type="predicted"/>
<evidence type="ECO:0000313" key="1">
    <source>
        <dbReference type="EMBL" id="KAL1540307.1"/>
    </source>
</evidence>
<keyword evidence="2" id="KW-1185">Reference proteome</keyword>